<evidence type="ECO:0000313" key="1">
    <source>
        <dbReference type="EMBL" id="CAI0557214.1"/>
    </source>
</evidence>
<sequence>MVLSSLPVVKLLPGDCLGTTQGSALERTFVTSATAPLQLQS</sequence>
<dbReference type="EMBL" id="CAMGYJ010000011">
    <property type="protein sequence ID" value="CAI0557214.1"/>
    <property type="molecule type" value="Genomic_DNA"/>
</dbReference>
<name>A0AAV0RKZ0_9ROSI</name>
<reference evidence="1" key="1">
    <citation type="submission" date="2022-08" db="EMBL/GenBank/DDBJ databases">
        <authorList>
            <person name="Gutierrez-Valencia J."/>
        </authorList>
    </citation>
    <scope>NUCLEOTIDE SEQUENCE</scope>
</reference>
<dbReference type="Proteomes" id="UP001154282">
    <property type="component" value="Unassembled WGS sequence"/>
</dbReference>
<accession>A0AAV0RKZ0</accession>
<organism evidence="1 2">
    <name type="scientific">Linum tenue</name>
    <dbReference type="NCBI Taxonomy" id="586396"/>
    <lineage>
        <taxon>Eukaryota</taxon>
        <taxon>Viridiplantae</taxon>
        <taxon>Streptophyta</taxon>
        <taxon>Embryophyta</taxon>
        <taxon>Tracheophyta</taxon>
        <taxon>Spermatophyta</taxon>
        <taxon>Magnoliopsida</taxon>
        <taxon>eudicotyledons</taxon>
        <taxon>Gunneridae</taxon>
        <taxon>Pentapetalae</taxon>
        <taxon>rosids</taxon>
        <taxon>fabids</taxon>
        <taxon>Malpighiales</taxon>
        <taxon>Linaceae</taxon>
        <taxon>Linum</taxon>
    </lineage>
</organism>
<keyword evidence="2" id="KW-1185">Reference proteome</keyword>
<comment type="caution">
    <text evidence="1">The sequence shown here is derived from an EMBL/GenBank/DDBJ whole genome shotgun (WGS) entry which is preliminary data.</text>
</comment>
<proteinExistence type="predicted"/>
<gene>
    <name evidence="1" type="ORF">LITE_LOCUS48267</name>
</gene>
<dbReference type="AlphaFoldDB" id="A0AAV0RKZ0"/>
<protein>
    <submittedName>
        <fullName evidence="1">Uncharacterized protein</fullName>
    </submittedName>
</protein>
<evidence type="ECO:0000313" key="2">
    <source>
        <dbReference type="Proteomes" id="UP001154282"/>
    </source>
</evidence>